<protein>
    <recommendedName>
        <fullName evidence="3">DUF4276 family protein</fullName>
    </recommendedName>
</protein>
<organism evidence="1 2">
    <name type="scientific">Alkalicaulis satelles</name>
    <dbReference type="NCBI Taxonomy" id="2609175"/>
    <lineage>
        <taxon>Bacteria</taxon>
        <taxon>Pseudomonadati</taxon>
        <taxon>Pseudomonadota</taxon>
        <taxon>Alphaproteobacteria</taxon>
        <taxon>Maricaulales</taxon>
        <taxon>Maricaulaceae</taxon>
        <taxon>Alkalicaulis</taxon>
    </lineage>
</organism>
<keyword evidence="2" id="KW-1185">Reference proteome</keyword>
<proteinExistence type="predicted"/>
<name>A0A5M6ZGK7_9PROT</name>
<dbReference type="EMBL" id="VWOJ01000002">
    <property type="protein sequence ID" value="KAA5803892.1"/>
    <property type="molecule type" value="Genomic_DNA"/>
</dbReference>
<evidence type="ECO:0000313" key="2">
    <source>
        <dbReference type="Proteomes" id="UP000325122"/>
    </source>
</evidence>
<comment type="caution">
    <text evidence="1">The sequence shown here is derived from an EMBL/GenBank/DDBJ whole genome shotgun (WGS) entry which is preliminary data.</text>
</comment>
<dbReference type="AlphaFoldDB" id="A0A5M6ZGK7"/>
<dbReference type="Proteomes" id="UP000325122">
    <property type="component" value="Unassembled WGS sequence"/>
</dbReference>
<accession>A0A5M6ZGK7</accession>
<gene>
    <name evidence="1" type="ORF">F1654_08840</name>
</gene>
<evidence type="ECO:0008006" key="3">
    <source>
        <dbReference type="Google" id="ProtNLM"/>
    </source>
</evidence>
<sequence>MERDFIEAICGRRFPIRIIPNGNTVCKERLWKHISTHLRALRNSHQCAIIWIDHESNPEPIDEVISYLKLECKNELGPGFDLRIGIANKMKENWMLADEIAMQNHYGHGYVYDPDYEGSGGKTKIKSFAKKCDDNYLERVDGVQILRNSCIYRMARNSASAAIFLSQMQGINCAWFWRNGQQ</sequence>
<reference evidence="1 2" key="1">
    <citation type="submission" date="2019-09" db="EMBL/GenBank/DDBJ databases">
        <authorList>
            <person name="Kevbrin V."/>
            <person name="Grouzdev D.S."/>
        </authorList>
    </citation>
    <scope>NUCLEOTIDE SEQUENCE [LARGE SCALE GENOMIC DNA]</scope>
    <source>
        <strain evidence="1 2">G-192</strain>
    </source>
</reference>
<evidence type="ECO:0000313" key="1">
    <source>
        <dbReference type="EMBL" id="KAA5803892.1"/>
    </source>
</evidence>